<dbReference type="PRINTS" id="PR00455">
    <property type="entry name" value="HTHTETR"/>
</dbReference>
<feature type="domain" description="HTH tetR-type" evidence="6">
    <location>
        <begin position="13"/>
        <end position="73"/>
    </location>
</feature>
<dbReference type="EMBL" id="MATO01000044">
    <property type="protein sequence ID" value="OCS89252.1"/>
    <property type="molecule type" value="Genomic_DNA"/>
</dbReference>
<evidence type="ECO:0000256" key="3">
    <source>
        <dbReference type="ARBA" id="ARBA00023125"/>
    </source>
</evidence>
<evidence type="ECO:0000259" key="6">
    <source>
        <dbReference type="PROSITE" id="PS50977"/>
    </source>
</evidence>
<evidence type="ECO:0000256" key="4">
    <source>
        <dbReference type="ARBA" id="ARBA00023163"/>
    </source>
</evidence>
<dbReference type="AlphaFoldDB" id="A0A1C0YQ21"/>
<dbReference type="Gene3D" id="1.10.357.10">
    <property type="entry name" value="Tetracycline Repressor, domain 2"/>
    <property type="match status" value="1"/>
</dbReference>
<dbReference type="PANTHER" id="PTHR30055:SF175">
    <property type="entry name" value="HTH-TYPE TRANSCRIPTIONAL REPRESSOR KSTR2"/>
    <property type="match status" value="1"/>
</dbReference>
<dbReference type="InterPro" id="IPR050109">
    <property type="entry name" value="HTH-type_TetR-like_transc_reg"/>
</dbReference>
<comment type="caution">
    <text evidence="7">The sequence shown here is derived from an EMBL/GenBank/DDBJ whole genome shotgun (WGS) entry which is preliminary data.</text>
</comment>
<dbReference type="InterPro" id="IPR009057">
    <property type="entry name" value="Homeodomain-like_sf"/>
</dbReference>
<keyword evidence="3 5" id="KW-0238">DNA-binding</keyword>
<evidence type="ECO:0000256" key="2">
    <source>
        <dbReference type="ARBA" id="ARBA00023015"/>
    </source>
</evidence>
<dbReference type="Pfam" id="PF00440">
    <property type="entry name" value="TetR_N"/>
    <property type="match status" value="1"/>
</dbReference>
<feature type="DNA-binding region" description="H-T-H motif" evidence="5">
    <location>
        <begin position="36"/>
        <end position="55"/>
    </location>
</feature>
<sequence>MNTTTNKRALQKQQRRDDIIQAAKALFLKRGIHHVQLQEVASAAGIGIATLYRYFPNKEQLVFAVNNIITAQMVAHIEAIDAEPINAYEKIERVFDYYVQLTDETEQQFVQFIKAFERYKSFGEQTDEVKAYYDIRREMADVLLRIVARGRQDGSVRTDIDLDVYIITTVQNISTFMTESTLTQHDPQLPVKLKPKHQLILIRDMFLQYVRAIS</sequence>
<dbReference type="InterPro" id="IPR036271">
    <property type="entry name" value="Tet_transcr_reg_TetR-rel_C_sf"/>
</dbReference>
<gene>
    <name evidence="7" type="ORF">A6K76_12945</name>
</gene>
<dbReference type="RefSeq" id="WP_066465302.1">
    <property type="nucleotide sequence ID" value="NZ_MATO01000044.1"/>
</dbReference>
<dbReference type="SUPFAM" id="SSF48498">
    <property type="entry name" value="Tetracyclin repressor-like, C-terminal domain"/>
    <property type="match status" value="1"/>
</dbReference>
<keyword evidence="4" id="KW-0804">Transcription</keyword>
<dbReference type="PROSITE" id="PS50977">
    <property type="entry name" value="HTH_TETR_2"/>
    <property type="match status" value="1"/>
</dbReference>
<dbReference type="PANTHER" id="PTHR30055">
    <property type="entry name" value="HTH-TYPE TRANSCRIPTIONAL REGULATOR RUTR"/>
    <property type="match status" value="1"/>
</dbReference>
<evidence type="ECO:0000256" key="5">
    <source>
        <dbReference type="PROSITE-ProRule" id="PRU00335"/>
    </source>
</evidence>
<dbReference type="GO" id="GO:0003700">
    <property type="term" value="F:DNA-binding transcription factor activity"/>
    <property type="evidence" value="ECO:0007669"/>
    <property type="project" value="TreeGrafter"/>
</dbReference>
<dbReference type="GO" id="GO:0000976">
    <property type="term" value="F:transcription cis-regulatory region binding"/>
    <property type="evidence" value="ECO:0007669"/>
    <property type="project" value="TreeGrafter"/>
</dbReference>
<keyword evidence="1" id="KW-0678">Repressor</keyword>
<proteinExistence type="predicted"/>
<organism evidence="7 8">
    <name type="scientific">Caryophanon latum</name>
    <dbReference type="NCBI Taxonomy" id="33977"/>
    <lineage>
        <taxon>Bacteria</taxon>
        <taxon>Bacillati</taxon>
        <taxon>Bacillota</taxon>
        <taxon>Bacilli</taxon>
        <taxon>Bacillales</taxon>
        <taxon>Caryophanaceae</taxon>
        <taxon>Caryophanon</taxon>
    </lineage>
</organism>
<evidence type="ECO:0000313" key="8">
    <source>
        <dbReference type="Proteomes" id="UP000093482"/>
    </source>
</evidence>
<dbReference type="SUPFAM" id="SSF46689">
    <property type="entry name" value="Homeodomain-like"/>
    <property type="match status" value="1"/>
</dbReference>
<dbReference type="Proteomes" id="UP000093482">
    <property type="component" value="Unassembled WGS sequence"/>
</dbReference>
<name>A0A1C0YQ21_9BACL</name>
<dbReference type="InterPro" id="IPR001647">
    <property type="entry name" value="HTH_TetR"/>
</dbReference>
<dbReference type="Gene3D" id="1.10.10.60">
    <property type="entry name" value="Homeodomain-like"/>
    <property type="match status" value="1"/>
</dbReference>
<dbReference type="OrthoDB" id="2720430at2"/>
<keyword evidence="8" id="KW-1185">Reference proteome</keyword>
<evidence type="ECO:0000256" key="1">
    <source>
        <dbReference type="ARBA" id="ARBA00022491"/>
    </source>
</evidence>
<reference evidence="7 8" key="1">
    <citation type="submission" date="2016-07" db="EMBL/GenBank/DDBJ databases">
        <title>Caryophanon latum genome sequencing.</title>
        <authorList>
            <person name="Verma A."/>
            <person name="Pal Y."/>
            <person name="Krishnamurthi S."/>
        </authorList>
    </citation>
    <scope>NUCLEOTIDE SEQUENCE [LARGE SCALE GENOMIC DNA]</scope>
    <source>
        <strain evidence="7 8">DSM 14151</strain>
    </source>
</reference>
<evidence type="ECO:0000313" key="7">
    <source>
        <dbReference type="EMBL" id="OCS89252.1"/>
    </source>
</evidence>
<keyword evidence="2" id="KW-0805">Transcription regulation</keyword>
<accession>A0A1C0YQ21</accession>
<protein>
    <submittedName>
        <fullName evidence="7">Transcriptional regulator</fullName>
    </submittedName>
</protein>